<dbReference type="HOGENOM" id="CLU_061951_0_0_2"/>
<sequence>MLLFSSKLCRFVDMEREIEKAIALIRRGYPKERIIKKISKNLDAEEVYEVAKCRIKIKDKFSKKELYFDTYGLRYSTPEVIGKYRAERVRDYTIADISCGVGMQAIFFARTNRKVLCVDIDKRRIEYARRNAKTYGIKNMQFICGDCCSNEIYNIAKRYDIIFSDPARSEEEKERDLRNLLPSPLKIIEKYGKRDYIFDIPPQISQDKIPKDWEKEYISLNGSIRRLTAYIGSLYRVDRRAVALPSGETLESNDDDVFTLKSEFSNYVYIVDEAPYYAHLLGELEKRYKGLWYVSTGKRRTLASSDNLIKSPFLKPFIVLDYSENLEDIIKFLRKEKFGKVTLRMKLNPKEYWKIRGKIERELSGTDKASLFHINGVYVVAKDVT</sequence>
<reference evidence="1" key="1">
    <citation type="submission" date="2010-02" db="EMBL/GenBank/DDBJ databases">
        <title>Complete sequence of Aciduliprofundum boonei T469.</title>
        <authorList>
            <consortium name="US DOE Joint Genome Institute"/>
            <person name="Lucas S."/>
            <person name="Copeland A."/>
            <person name="Lapidus A."/>
            <person name="Cheng J.-F."/>
            <person name="Bruce D."/>
            <person name="Goodwin L."/>
            <person name="Pitluck S."/>
            <person name="Saunders E."/>
            <person name="Detter J.C."/>
            <person name="Han C."/>
            <person name="Tapia R."/>
            <person name="Land M."/>
            <person name="Hauser L."/>
            <person name="Kyrpides N."/>
            <person name="Mikhailova N."/>
            <person name="Flores G."/>
            <person name="Reysenbach A.-L."/>
            <person name="Woyke T."/>
        </authorList>
    </citation>
    <scope>NUCLEOTIDE SEQUENCE</scope>
    <source>
        <strain evidence="1">T469</strain>
    </source>
</reference>
<dbReference type="Pfam" id="PF09445">
    <property type="entry name" value="Methyltransf_15"/>
    <property type="match status" value="1"/>
</dbReference>
<accession>D3TAC8</accession>
<keyword evidence="1" id="KW-0489">Methyltransferase</keyword>
<evidence type="ECO:0000313" key="2">
    <source>
        <dbReference type="Proteomes" id="UP000001400"/>
    </source>
</evidence>
<keyword evidence="1" id="KW-0808">Transferase</keyword>
<name>D3TAC8_ACIB4</name>
<dbReference type="GO" id="GO:0071164">
    <property type="term" value="F:RNA cap trimethylguanosine synthase activity"/>
    <property type="evidence" value="ECO:0007669"/>
    <property type="project" value="TreeGrafter"/>
</dbReference>
<dbReference type="AlphaFoldDB" id="D3TAC8"/>
<dbReference type="EMBL" id="CP001941">
    <property type="protein sequence ID" value="ADD09057.1"/>
    <property type="molecule type" value="Genomic_DNA"/>
</dbReference>
<dbReference type="Proteomes" id="UP000001400">
    <property type="component" value="Chromosome"/>
</dbReference>
<dbReference type="InterPro" id="IPR019012">
    <property type="entry name" value="RNA_cap_Gua-N2-MeTrfase"/>
</dbReference>
<organism evidence="1 2">
    <name type="scientific">Aciduliprofundum boonei (strain DSM 19572 / T469)</name>
    <dbReference type="NCBI Taxonomy" id="439481"/>
    <lineage>
        <taxon>Archaea</taxon>
        <taxon>Methanobacteriati</taxon>
        <taxon>Thermoplasmatota</taxon>
        <taxon>DHVE2 group</taxon>
        <taxon>Candidatus Aciduliprofundum</taxon>
    </lineage>
</organism>
<dbReference type="CDD" id="cd02440">
    <property type="entry name" value="AdoMet_MTases"/>
    <property type="match status" value="1"/>
</dbReference>
<evidence type="ECO:0000313" key="1">
    <source>
        <dbReference type="EMBL" id="ADD09057.1"/>
    </source>
</evidence>
<dbReference type="PANTHER" id="PTHR14741:SF32">
    <property type="entry name" value="TRIMETHYLGUANOSINE SYNTHASE"/>
    <property type="match status" value="1"/>
</dbReference>
<dbReference type="InterPro" id="IPR029063">
    <property type="entry name" value="SAM-dependent_MTases_sf"/>
</dbReference>
<dbReference type="SUPFAM" id="SSF53335">
    <property type="entry name" value="S-adenosyl-L-methionine-dependent methyltransferases"/>
    <property type="match status" value="1"/>
</dbReference>
<dbReference type="PANTHER" id="PTHR14741">
    <property type="entry name" value="S-ADENOSYLMETHIONINE-DEPENDENT METHYLTRANSFERASE RELATED"/>
    <property type="match status" value="1"/>
</dbReference>
<dbReference type="KEGG" id="abi:Aboo_1249"/>
<keyword evidence="2" id="KW-1185">Reference proteome</keyword>
<gene>
    <name evidence="1" type="ordered locus">Aboo_1249</name>
</gene>
<dbReference type="Gene3D" id="3.40.50.150">
    <property type="entry name" value="Vaccinia Virus protein VP39"/>
    <property type="match status" value="1"/>
</dbReference>
<proteinExistence type="predicted"/>
<protein>
    <submittedName>
        <fullName evidence="1">Methyltransferase type 11</fullName>
    </submittedName>
</protein>